<name>A0ABN1XLW8_9PSEU</name>
<evidence type="ECO:0000256" key="2">
    <source>
        <dbReference type="ARBA" id="ARBA00011344"/>
    </source>
</evidence>
<dbReference type="InterPro" id="IPR032710">
    <property type="entry name" value="NTF2-like_dom_sf"/>
</dbReference>
<accession>A0ABN1XLW8</accession>
<keyword evidence="5" id="KW-0804">Transcription</keyword>
<dbReference type="Pfam" id="PF04542">
    <property type="entry name" value="Sigma70_r2"/>
    <property type="match status" value="1"/>
</dbReference>
<feature type="compositionally biased region" description="Pro residues" evidence="6">
    <location>
        <begin position="97"/>
        <end position="122"/>
    </location>
</feature>
<dbReference type="SUPFAM" id="SSF88946">
    <property type="entry name" value="Sigma2 domain of RNA polymerase sigma factors"/>
    <property type="match status" value="1"/>
</dbReference>
<feature type="region of interest" description="Disordered" evidence="6">
    <location>
        <begin position="42"/>
        <end position="125"/>
    </location>
</feature>
<keyword evidence="3" id="KW-0805">Transcription regulation</keyword>
<evidence type="ECO:0008006" key="11">
    <source>
        <dbReference type="Google" id="ProtNLM"/>
    </source>
</evidence>
<dbReference type="PANTHER" id="PTHR30173">
    <property type="entry name" value="SIGMA 19 FACTOR"/>
    <property type="match status" value="1"/>
</dbReference>
<dbReference type="NCBIfam" id="TIGR02937">
    <property type="entry name" value="sigma70-ECF"/>
    <property type="match status" value="1"/>
</dbReference>
<dbReference type="EMBL" id="BAAAJK010000006">
    <property type="protein sequence ID" value="GAA1385092.1"/>
    <property type="molecule type" value="Genomic_DNA"/>
</dbReference>
<feature type="compositionally biased region" description="Basic residues" evidence="6">
    <location>
        <begin position="54"/>
        <end position="72"/>
    </location>
</feature>
<evidence type="ECO:0000256" key="4">
    <source>
        <dbReference type="ARBA" id="ARBA00023082"/>
    </source>
</evidence>
<proteinExistence type="inferred from homology"/>
<dbReference type="InterPro" id="IPR052704">
    <property type="entry name" value="ECF_Sigma-70_Domain"/>
</dbReference>
<evidence type="ECO:0000256" key="5">
    <source>
        <dbReference type="ARBA" id="ARBA00023163"/>
    </source>
</evidence>
<evidence type="ECO:0000256" key="6">
    <source>
        <dbReference type="SAM" id="MobiDB-lite"/>
    </source>
</evidence>
<evidence type="ECO:0000259" key="8">
    <source>
        <dbReference type="Pfam" id="PF08281"/>
    </source>
</evidence>
<dbReference type="CDD" id="cd06171">
    <property type="entry name" value="Sigma70_r4"/>
    <property type="match status" value="1"/>
</dbReference>
<dbReference type="Gene3D" id="1.10.10.10">
    <property type="entry name" value="Winged helix-like DNA-binding domain superfamily/Winged helix DNA-binding domain"/>
    <property type="match status" value="1"/>
</dbReference>
<keyword evidence="4" id="KW-0731">Sigma factor</keyword>
<dbReference type="Proteomes" id="UP001501414">
    <property type="component" value="Unassembled WGS sequence"/>
</dbReference>
<dbReference type="SUPFAM" id="SSF88659">
    <property type="entry name" value="Sigma3 and sigma4 domains of RNA polymerase sigma factors"/>
    <property type="match status" value="1"/>
</dbReference>
<gene>
    <name evidence="9" type="ORF">GCM10009613_16910</name>
</gene>
<dbReference type="Pfam" id="PF08281">
    <property type="entry name" value="Sigma70_r4_2"/>
    <property type="match status" value="1"/>
</dbReference>
<protein>
    <recommendedName>
        <fullName evidence="11">Sigma-70 family RNA polymerase sigma factor</fullName>
    </recommendedName>
</protein>
<dbReference type="NCBIfam" id="NF007214">
    <property type="entry name" value="PRK09636.1"/>
    <property type="match status" value="1"/>
</dbReference>
<comment type="caution">
    <text evidence="9">The sequence shown here is derived from an EMBL/GenBank/DDBJ whole genome shotgun (WGS) entry which is preliminary data.</text>
</comment>
<dbReference type="InterPro" id="IPR013324">
    <property type="entry name" value="RNA_pol_sigma_r3/r4-like"/>
</dbReference>
<evidence type="ECO:0000256" key="1">
    <source>
        <dbReference type="ARBA" id="ARBA00010641"/>
    </source>
</evidence>
<organism evidence="9 10">
    <name type="scientific">Pseudonocardia kongjuensis</name>
    <dbReference type="NCBI Taxonomy" id="102227"/>
    <lineage>
        <taxon>Bacteria</taxon>
        <taxon>Bacillati</taxon>
        <taxon>Actinomycetota</taxon>
        <taxon>Actinomycetes</taxon>
        <taxon>Pseudonocardiales</taxon>
        <taxon>Pseudonocardiaceae</taxon>
        <taxon>Pseudonocardia</taxon>
    </lineage>
</organism>
<feature type="domain" description="RNA polymerase sigma-70 region 2" evidence="7">
    <location>
        <begin position="136"/>
        <end position="200"/>
    </location>
</feature>
<feature type="domain" description="RNA polymerase sigma factor 70 region 4 type 2" evidence="8">
    <location>
        <begin position="235"/>
        <end position="284"/>
    </location>
</feature>
<dbReference type="InterPro" id="IPR014284">
    <property type="entry name" value="RNA_pol_sigma-70_dom"/>
</dbReference>
<dbReference type="InterPro" id="IPR013325">
    <property type="entry name" value="RNA_pol_sigma_r2"/>
</dbReference>
<evidence type="ECO:0000313" key="9">
    <source>
        <dbReference type="EMBL" id="GAA1385092.1"/>
    </source>
</evidence>
<dbReference type="InterPro" id="IPR013249">
    <property type="entry name" value="RNA_pol_sigma70_r4_t2"/>
</dbReference>
<dbReference type="InterPro" id="IPR007627">
    <property type="entry name" value="RNA_pol_sigma70_r2"/>
</dbReference>
<dbReference type="Gene3D" id="1.10.1740.10">
    <property type="match status" value="1"/>
</dbReference>
<comment type="subunit">
    <text evidence="2">Interacts transiently with the RNA polymerase catalytic core formed by RpoA, RpoB, RpoC and RpoZ (2 alpha, 1 beta, 1 beta' and 1 omega subunit) to form the RNA polymerase holoenzyme that can initiate transcription.</text>
</comment>
<reference evidence="9 10" key="1">
    <citation type="journal article" date="2019" name="Int. J. Syst. Evol. Microbiol.">
        <title>The Global Catalogue of Microorganisms (GCM) 10K type strain sequencing project: providing services to taxonomists for standard genome sequencing and annotation.</title>
        <authorList>
            <consortium name="The Broad Institute Genomics Platform"/>
            <consortium name="The Broad Institute Genome Sequencing Center for Infectious Disease"/>
            <person name="Wu L."/>
            <person name="Ma J."/>
        </authorList>
    </citation>
    <scope>NUCLEOTIDE SEQUENCE [LARGE SCALE GENOMIC DNA]</scope>
    <source>
        <strain evidence="9 10">JCM 11896</strain>
    </source>
</reference>
<keyword evidence="10" id="KW-1185">Reference proteome</keyword>
<dbReference type="InterPro" id="IPR036388">
    <property type="entry name" value="WH-like_DNA-bd_sf"/>
</dbReference>
<evidence type="ECO:0000259" key="7">
    <source>
        <dbReference type="Pfam" id="PF04542"/>
    </source>
</evidence>
<evidence type="ECO:0000256" key="3">
    <source>
        <dbReference type="ARBA" id="ARBA00023015"/>
    </source>
</evidence>
<dbReference type="PANTHER" id="PTHR30173:SF36">
    <property type="entry name" value="ECF RNA POLYMERASE SIGMA FACTOR SIGJ"/>
    <property type="match status" value="1"/>
</dbReference>
<evidence type="ECO:0000313" key="10">
    <source>
        <dbReference type="Proteomes" id="UP001501414"/>
    </source>
</evidence>
<dbReference type="SUPFAM" id="SSF54427">
    <property type="entry name" value="NTF2-like"/>
    <property type="match status" value="1"/>
</dbReference>
<dbReference type="Gene3D" id="3.10.450.50">
    <property type="match status" value="1"/>
</dbReference>
<feature type="region of interest" description="Disordered" evidence="6">
    <location>
        <begin position="1"/>
        <end position="25"/>
    </location>
</feature>
<feature type="compositionally biased region" description="Basic residues" evidence="6">
    <location>
        <begin position="80"/>
        <end position="92"/>
    </location>
</feature>
<comment type="similarity">
    <text evidence="1">Belongs to the sigma-70 factor family. ECF subfamily.</text>
</comment>
<sequence length="414" mass="43460">MEVTADPAPTPTTIPAPGDADGIGPRIDAVFDEEFLAVVAASGPWPTGTAPRRASGRGRRPVRVGTRPRPHGSQHGVRPAGRHRPAGGRHRLRPDQRSPPPARVHRPAPPGRVRPTTRPGPIPRTVVGVSDLAAAFETHRPHLVGVGYRITGSLADAEDAAQEAWLRLSRLPDPGAVRDLRGWLTTAVARLCLDRLRSAAARREQHVGPWLPEPVVGRADPALDAVLRADDVRMAAMLVLERLSPDQRVAFVLHEALDLPFAEIAGVLGCTEATARQRASRARQVLADAPVPPPVPDAEAARVLARFGAALATGDARAVAEVLHPDVVFVSDGGGAVRAALHPVHGPAKVARLLVGLAGRGDLPARLRPATVNGAPGWLLPGPDGDPPAAAAAVAVRDGRIVAIYGVLDPSKLR</sequence>